<dbReference type="AlphaFoldDB" id="A0A9D4D5M7"/>
<comment type="caution">
    <text evidence="1">The sequence shown here is derived from an EMBL/GenBank/DDBJ whole genome shotgun (WGS) entry which is preliminary data.</text>
</comment>
<accession>A0A9D4D5M7</accession>
<proteinExistence type="predicted"/>
<reference evidence="1" key="1">
    <citation type="journal article" date="2019" name="bioRxiv">
        <title>The Genome of the Zebra Mussel, Dreissena polymorpha: A Resource for Invasive Species Research.</title>
        <authorList>
            <person name="McCartney M.A."/>
            <person name="Auch B."/>
            <person name="Kono T."/>
            <person name="Mallez S."/>
            <person name="Zhang Y."/>
            <person name="Obille A."/>
            <person name="Becker A."/>
            <person name="Abrahante J.E."/>
            <person name="Garbe J."/>
            <person name="Badalamenti J.P."/>
            <person name="Herman A."/>
            <person name="Mangelson H."/>
            <person name="Liachko I."/>
            <person name="Sullivan S."/>
            <person name="Sone E.D."/>
            <person name="Koren S."/>
            <person name="Silverstein K.A.T."/>
            <person name="Beckman K.B."/>
            <person name="Gohl D.M."/>
        </authorList>
    </citation>
    <scope>NUCLEOTIDE SEQUENCE</scope>
    <source>
        <strain evidence="1">Duluth1</strain>
        <tissue evidence="1">Whole animal</tissue>
    </source>
</reference>
<protein>
    <submittedName>
        <fullName evidence="1">Uncharacterized protein</fullName>
    </submittedName>
</protein>
<dbReference type="EMBL" id="JAIWYP010000011">
    <property type="protein sequence ID" value="KAH3739483.1"/>
    <property type="molecule type" value="Genomic_DNA"/>
</dbReference>
<name>A0A9D4D5M7_DREPO</name>
<organism evidence="1 2">
    <name type="scientific">Dreissena polymorpha</name>
    <name type="common">Zebra mussel</name>
    <name type="synonym">Mytilus polymorpha</name>
    <dbReference type="NCBI Taxonomy" id="45954"/>
    <lineage>
        <taxon>Eukaryota</taxon>
        <taxon>Metazoa</taxon>
        <taxon>Spiralia</taxon>
        <taxon>Lophotrochozoa</taxon>
        <taxon>Mollusca</taxon>
        <taxon>Bivalvia</taxon>
        <taxon>Autobranchia</taxon>
        <taxon>Heteroconchia</taxon>
        <taxon>Euheterodonta</taxon>
        <taxon>Imparidentia</taxon>
        <taxon>Neoheterodontei</taxon>
        <taxon>Myida</taxon>
        <taxon>Dreissenoidea</taxon>
        <taxon>Dreissenidae</taxon>
        <taxon>Dreissena</taxon>
    </lineage>
</organism>
<keyword evidence="2" id="KW-1185">Reference proteome</keyword>
<evidence type="ECO:0000313" key="1">
    <source>
        <dbReference type="EMBL" id="KAH3739483.1"/>
    </source>
</evidence>
<dbReference type="Proteomes" id="UP000828390">
    <property type="component" value="Unassembled WGS sequence"/>
</dbReference>
<gene>
    <name evidence="1" type="ORF">DPMN_046135</name>
</gene>
<reference evidence="1" key="2">
    <citation type="submission" date="2020-11" db="EMBL/GenBank/DDBJ databases">
        <authorList>
            <person name="McCartney M.A."/>
            <person name="Auch B."/>
            <person name="Kono T."/>
            <person name="Mallez S."/>
            <person name="Becker A."/>
            <person name="Gohl D.M."/>
            <person name="Silverstein K.A.T."/>
            <person name="Koren S."/>
            <person name="Bechman K.B."/>
            <person name="Herman A."/>
            <person name="Abrahante J.E."/>
            <person name="Garbe J."/>
        </authorList>
    </citation>
    <scope>NUCLEOTIDE SEQUENCE</scope>
    <source>
        <strain evidence="1">Duluth1</strain>
        <tissue evidence="1">Whole animal</tissue>
    </source>
</reference>
<evidence type="ECO:0000313" key="2">
    <source>
        <dbReference type="Proteomes" id="UP000828390"/>
    </source>
</evidence>
<sequence>MTVHLELDGGDYGLRLVKFGLSQRGEYITGIEMMSRKIQDAILFSAEDIIAVNSAKVP</sequence>